<evidence type="ECO:0000313" key="3">
    <source>
        <dbReference type="EMBL" id="KRM55724.1"/>
    </source>
</evidence>
<dbReference type="CDD" id="cd00093">
    <property type="entry name" value="HTH_XRE"/>
    <property type="match status" value="1"/>
</dbReference>
<keyword evidence="4" id="KW-1185">Reference proteome</keyword>
<dbReference type="AlphaFoldDB" id="A0A0R1ZXQ9"/>
<feature type="domain" description="HTH cro/C1-type" evidence="2">
    <location>
        <begin position="1"/>
        <end position="46"/>
    </location>
</feature>
<dbReference type="Proteomes" id="UP000051679">
    <property type="component" value="Unassembled WGS sequence"/>
</dbReference>
<dbReference type="SUPFAM" id="SSF47413">
    <property type="entry name" value="lambda repressor-like DNA-binding domains"/>
    <property type="match status" value="1"/>
</dbReference>
<sequence length="111" mass="12270">MSQSEVARKLHLNNSIISRIESGDRKLGATELAKLADLYAVSVDYLLGRSNQKNPHQNPASSDTTDLSGFLADTGSAHLTFKGKMLSPEQTMKLRIALTQIFWDELALPQR</sequence>
<reference evidence="3 4" key="1">
    <citation type="journal article" date="2015" name="Genome Announc.">
        <title>Expanding the biotechnology potential of lactobacilli through comparative genomics of 213 strains and associated genera.</title>
        <authorList>
            <person name="Sun Z."/>
            <person name="Harris H.M."/>
            <person name="McCann A."/>
            <person name="Guo C."/>
            <person name="Argimon S."/>
            <person name="Zhang W."/>
            <person name="Yang X."/>
            <person name="Jeffery I.B."/>
            <person name="Cooney J.C."/>
            <person name="Kagawa T.F."/>
            <person name="Liu W."/>
            <person name="Song Y."/>
            <person name="Salvetti E."/>
            <person name="Wrobel A."/>
            <person name="Rasinkangas P."/>
            <person name="Parkhill J."/>
            <person name="Rea M.C."/>
            <person name="O'Sullivan O."/>
            <person name="Ritari J."/>
            <person name="Douillard F.P."/>
            <person name="Paul Ross R."/>
            <person name="Yang R."/>
            <person name="Briner A.E."/>
            <person name="Felis G.E."/>
            <person name="de Vos W.M."/>
            <person name="Barrangou R."/>
            <person name="Klaenhammer T.R."/>
            <person name="Caufield P.W."/>
            <person name="Cui Y."/>
            <person name="Zhang H."/>
            <person name="O'Toole P.W."/>
        </authorList>
    </citation>
    <scope>NUCLEOTIDE SEQUENCE [LARGE SCALE GENOMIC DNA]</scope>
    <source>
        <strain evidence="3 4">DSM 20505</strain>
    </source>
</reference>
<evidence type="ECO:0000313" key="4">
    <source>
        <dbReference type="Proteomes" id="UP000051679"/>
    </source>
</evidence>
<dbReference type="Pfam" id="PF01381">
    <property type="entry name" value="HTH_3"/>
    <property type="match status" value="1"/>
</dbReference>
<dbReference type="Gene3D" id="1.10.260.40">
    <property type="entry name" value="lambda repressor-like DNA-binding domains"/>
    <property type="match status" value="1"/>
</dbReference>
<comment type="caution">
    <text evidence="3">The sequence shown here is derived from an EMBL/GenBank/DDBJ whole genome shotgun (WGS) entry which is preliminary data.</text>
</comment>
<dbReference type="EMBL" id="AYYO01000014">
    <property type="protein sequence ID" value="KRM55724.1"/>
    <property type="molecule type" value="Genomic_DNA"/>
</dbReference>
<dbReference type="InterPro" id="IPR010982">
    <property type="entry name" value="Lambda_DNA-bd_dom_sf"/>
</dbReference>
<dbReference type="SMART" id="SM00530">
    <property type="entry name" value="HTH_XRE"/>
    <property type="match status" value="1"/>
</dbReference>
<name>A0A0R1ZXQ9_9LACO</name>
<feature type="compositionally biased region" description="Polar residues" evidence="1">
    <location>
        <begin position="50"/>
        <end position="67"/>
    </location>
</feature>
<proteinExistence type="predicted"/>
<dbReference type="STRING" id="1291052.FC18_GL001098"/>
<accession>A0A0R1ZXQ9</accession>
<evidence type="ECO:0000256" key="1">
    <source>
        <dbReference type="SAM" id="MobiDB-lite"/>
    </source>
</evidence>
<evidence type="ECO:0000259" key="2">
    <source>
        <dbReference type="PROSITE" id="PS50943"/>
    </source>
</evidence>
<organism evidence="3 4">
    <name type="scientific">Lacticaseibacillus sharpeae JCM 1186 = DSM 20505</name>
    <dbReference type="NCBI Taxonomy" id="1291052"/>
    <lineage>
        <taxon>Bacteria</taxon>
        <taxon>Bacillati</taxon>
        <taxon>Bacillota</taxon>
        <taxon>Bacilli</taxon>
        <taxon>Lactobacillales</taxon>
        <taxon>Lactobacillaceae</taxon>
        <taxon>Lacticaseibacillus</taxon>
    </lineage>
</organism>
<dbReference type="PROSITE" id="PS50943">
    <property type="entry name" value="HTH_CROC1"/>
    <property type="match status" value="1"/>
</dbReference>
<dbReference type="InterPro" id="IPR001387">
    <property type="entry name" value="Cro/C1-type_HTH"/>
</dbReference>
<gene>
    <name evidence="3" type="ORF">FC18_GL001098</name>
</gene>
<dbReference type="PATRIC" id="fig|1291052.5.peg.1115"/>
<dbReference type="GO" id="GO:0003677">
    <property type="term" value="F:DNA binding"/>
    <property type="evidence" value="ECO:0007669"/>
    <property type="project" value="InterPro"/>
</dbReference>
<protein>
    <recommendedName>
        <fullName evidence="2">HTH cro/C1-type domain-containing protein</fullName>
    </recommendedName>
</protein>
<feature type="region of interest" description="Disordered" evidence="1">
    <location>
        <begin position="50"/>
        <end position="69"/>
    </location>
</feature>